<evidence type="ECO:0000313" key="4">
    <source>
        <dbReference type="Proteomes" id="UP000476055"/>
    </source>
</evidence>
<evidence type="ECO:0000313" key="3">
    <source>
        <dbReference type="EMBL" id="MST57917.1"/>
    </source>
</evidence>
<feature type="domain" description="HTH cro/C1-type" evidence="2">
    <location>
        <begin position="18"/>
        <end position="74"/>
    </location>
</feature>
<dbReference type="Pfam" id="PF01381">
    <property type="entry name" value="HTH_3"/>
    <property type="match status" value="1"/>
</dbReference>
<name>A0A6L5YJS3_9FIRM</name>
<dbReference type="CDD" id="cd00093">
    <property type="entry name" value="HTH_XRE"/>
    <property type="match status" value="1"/>
</dbReference>
<keyword evidence="4" id="KW-1185">Reference proteome</keyword>
<dbReference type="GO" id="GO:0003700">
    <property type="term" value="F:DNA-binding transcription factor activity"/>
    <property type="evidence" value="ECO:0007669"/>
    <property type="project" value="TreeGrafter"/>
</dbReference>
<dbReference type="SMART" id="SM00530">
    <property type="entry name" value="HTH_XRE"/>
    <property type="match status" value="1"/>
</dbReference>
<dbReference type="PANTHER" id="PTHR46797:SF1">
    <property type="entry name" value="METHYLPHOSPHONATE SYNTHASE"/>
    <property type="match status" value="1"/>
</dbReference>
<dbReference type="EMBL" id="VUMU01000006">
    <property type="protein sequence ID" value="MST57917.1"/>
    <property type="molecule type" value="Genomic_DNA"/>
</dbReference>
<dbReference type="PANTHER" id="PTHR46797">
    <property type="entry name" value="HTH-TYPE TRANSCRIPTIONAL REGULATOR"/>
    <property type="match status" value="1"/>
</dbReference>
<evidence type="ECO:0000256" key="1">
    <source>
        <dbReference type="ARBA" id="ARBA00023125"/>
    </source>
</evidence>
<organism evidence="3 4">
    <name type="scientific">Waltera intestinalis</name>
    <dbReference type="NCBI Taxonomy" id="2606635"/>
    <lineage>
        <taxon>Bacteria</taxon>
        <taxon>Bacillati</taxon>
        <taxon>Bacillota</taxon>
        <taxon>Clostridia</taxon>
        <taxon>Lachnospirales</taxon>
        <taxon>Lachnospiraceae</taxon>
        <taxon>Waltera</taxon>
    </lineage>
</organism>
<accession>A0A6L5YJS3</accession>
<dbReference type="InterPro" id="IPR010982">
    <property type="entry name" value="Lambda_DNA-bd_dom_sf"/>
</dbReference>
<dbReference type="GO" id="GO:0003677">
    <property type="term" value="F:DNA binding"/>
    <property type="evidence" value="ECO:0007669"/>
    <property type="project" value="UniProtKB-KW"/>
</dbReference>
<dbReference type="SUPFAM" id="SSF47413">
    <property type="entry name" value="lambda repressor-like DNA-binding domains"/>
    <property type="match status" value="1"/>
</dbReference>
<dbReference type="PROSITE" id="PS50943">
    <property type="entry name" value="HTH_CROC1"/>
    <property type="match status" value="1"/>
</dbReference>
<dbReference type="Proteomes" id="UP000476055">
    <property type="component" value="Unassembled WGS sequence"/>
</dbReference>
<protein>
    <submittedName>
        <fullName evidence="3">Helix-turn-helix transcriptional regulator</fullName>
    </submittedName>
</protein>
<dbReference type="InterPro" id="IPR050807">
    <property type="entry name" value="TransReg_Diox_bact_type"/>
</dbReference>
<dbReference type="InterPro" id="IPR001387">
    <property type="entry name" value="Cro/C1-type_HTH"/>
</dbReference>
<proteinExistence type="predicted"/>
<dbReference type="AlphaFoldDB" id="A0A6L5YJS3"/>
<reference evidence="3 4" key="1">
    <citation type="submission" date="2019-08" db="EMBL/GenBank/DDBJ databases">
        <title>In-depth cultivation of the pig gut microbiome towards novel bacterial diversity and tailored functional studies.</title>
        <authorList>
            <person name="Wylensek D."/>
            <person name="Hitch T.C.A."/>
            <person name="Clavel T."/>
        </authorList>
    </citation>
    <scope>NUCLEOTIDE SEQUENCE [LARGE SCALE GENOMIC DNA]</scope>
    <source>
        <strain evidence="3 4">WCA3-601-WT-6H</strain>
    </source>
</reference>
<evidence type="ECO:0000259" key="2">
    <source>
        <dbReference type="PROSITE" id="PS50943"/>
    </source>
</evidence>
<keyword evidence="1" id="KW-0238">DNA-binding</keyword>
<sequence length="83" mass="9322">MPDIGGGHMSREKLGAFIRHARESQNLTQEQLAEKTGYARQTISRWEQGDQAITVEALVKILKVTRMQVTIGDKEAKVCIKIL</sequence>
<gene>
    <name evidence="3" type="ORF">FYJ59_06605</name>
</gene>
<dbReference type="Gene3D" id="1.10.260.40">
    <property type="entry name" value="lambda repressor-like DNA-binding domains"/>
    <property type="match status" value="1"/>
</dbReference>
<comment type="caution">
    <text evidence="3">The sequence shown here is derived from an EMBL/GenBank/DDBJ whole genome shotgun (WGS) entry which is preliminary data.</text>
</comment>
<dbReference type="GO" id="GO:0005829">
    <property type="term" value="C:cytosol"/>
    <property type="evidence" value="ECO:0007669"/>
    <property type="project" value="TreeGrafter"/>
</dbReference>